<keyword evidence="5" id="KW-1185">Reference proteome</keyword>
<reference evidence="4" key="1">
    <citation type="submission" date="2016-11" db="EMBL/GenBank/DDBJ databases">
        <authorList>
            <person name="Jaros S."/>
            <person name="Januszkiewicz K."/>
            <person name="Wedrychowicz H."/>
        </authorList>
    </citation>
    <scope>NUCLEOTIDE SEQUENCE [LARGE SCALE GENOMIC DNA]</scope>
    <source>
        <strain evidence="4">Y48</strain>
    </source>
</reference>
<dbReference type="PANTHER" id="PTHR38465:SF2">
    <property type="entry name" value="HTH-TYPE TRANSCRIPTIONAL REGULATOR MMPR5"/>
    <property type="match status" value="1"/>
</dbReference>
<dbReference type="PANTHER" id="PTHR38465">
    <property type="entry name" value="HTH-TYPE TRANSCRIPTIONAL REGULATOR MJ1563-RELATED"/>
    <property type="match status" value="1"/>
</dbReference>
<dbReference type="GO" id="GO:0003677">
    <property type="term" value="F:DNA binding"/>
    <property type="evidence" value="ECO:0007669"/>
    <property type="project" value="UniProtKB-KW"/>
</dbReference>
<dbReference type="EMBL" id="CP018082">
    <property type="protein sequence ID" value="APE38642.1"/>
    <property type="molecule type" value="Genomic_DNA"/>
</dbReference>
<keyword evidence="3" id="KW-0804">Transcription</keyword>
<dbReference type="Proteomes" id="UP000183810">
    <property type="component" value="Chromosome"/>
</dbReference>
<accession>A0A1J0W2Z5</accession>
<dbReference type="KEGG" id="nsl:BOX37_22805"/>
<keyword evidence="1" id="KW-0805">Transcription regulation</keyword>
<protein>
    <submittedName>
        <fullName evidence="4">MarR family transcriptional regulator</fullName>
    </submittedName>
</protein>
<name>A0A1J0W2Z5_9NOCA</name>
<dbReference type="AlphaFoldDB" id="A0A1J0W2Z5"/>
<dbReference type="InterPro" id="IPR036390">
    <property type="entry name" value="WH_DNA-bd_sf"/>
</dbReference>
<evidence type="ECO:0000256" key="3">
    <source>
        <dbReference type="ARBA" id="ARBA00023163"/>
    </source>
</evidence>
<dbReference type="Gene3D" id="1.10.10.10">
    <property type="entry name" value="Winged helix-like DNA-binding domain superfamily/Winged helix DNA-binding domain"/>
    <property type="match status" value="1"/>
</dbReference>
<dbReference type="InterPro" id="IPR036388">
    <property type="entry name" value="WH-like_DNA-bd_sf"/>
</dbReference>
<evidence type="ECO:0000313" key="5">
    <source>
        <dbReference type="Proteomes" id="UP000183810"/>
    </source>
</evidence>
<organism evidence="4 5">
    <name type="scientific">Nocardia mangyaensis</name>
    <dbReference type="NCBI Taxonomy" id="2213200"/>
    <lineage>
        <taxon>Bacteria</taxon>
        <taxon>Bacillati</taxon>
        <taxon>Actinomycetota</taxon>
        <taxon>Actinomycetes</taxon>
        <taxon>Mycobacteriales</taxon>
        <taxon>Nocardiaceae</taxon>
        <taxon>Nocardia</taxon>
    </lineage>
</organism>
<evidence type="ECO:0000256" key="1">
    <source>
        <dbReference type="ARBA" id="ARBA00023015"/>
    </source>
</evidence>
<proteinExistence type="predicted"/>
<evidence type="ECO:0000256" key="2">
    <source>
        <dbReference type="ARBA" id="ARBA00023125"/>
    </source>
</evidence>
<dbReference type="Gene3D" id="1.10.287.160">
    <property type="entry name" value="HR1 repeat"/>
    <property type="match status" value="1"/>
</dbReference>
<gene>
    <name evidence="4" type="ORF">BOX37_22805</name>
</gene>
<evidence type="ECO:0000313" key="4">
    <source>
        <dbReference type="EMBL" id="APE38642.1"/>
    </source>
</evidence>
<keyword evidence="2" id="KW-0238">DNA-binding</keyword>
<dbReference type="InterPro" id="IPR052362">
    <property type="entry name" value="HTH-GbsR_regulator"/>
</dbReference>
<dbReference type="SUPFAM" id="SSF46785">
    <property type="entry name" value="Winged helix' DNA-binding domain"/>
    <property type="match status" value="1"/>
</dbReference>
<sequence>MRFVEQFALLLTDSGMPRMSARVFAYVLADDADRYTAQELSTGLRVSPAAISGAVRHLVRIGLLGREREPGARSDTYRVYDDDVWYAITMQRQDALDRSIRFLGEGVELLDQARPGARRVRETLEYYRFMRAELPAAMQRWRVRHDELFANPLGTPNQ</sequence>